<dbReference type="PANTHER" id="PTHR43702">
    <property type="entry name" value="L-FUCOSE-PROTON SYMPORTER"/>
    <property type="match status" value="1"/>
</dbReference>
<feature type="transmembrane region" description="Helical" evidence="6">
    <location>
        <begin position="181"/>
        <end position="201"/>
    </location>
</feature>
<feature type="transmembrane region" description="Helical" evidence="6">
    <location>
        <begin position="323"/>
        <end position="344"/>
    </location>
</feature>
<dbReference type="GO" id="GO:0022857">
    <property type="term" value="F:transmembrane transporter activity"/>
    <property type="evidence" value="ECO:0007669"/>
    <property type="project" value="InterPro"/>
</dbReference>
<keyword evidence="2" id="KW-1003">Cell membrane</keyword>
<dbReference type="InterPro" id="IPR011701">
    <property type="entry name" value="MFS"/>
</dbReference>
<evidence type="ECO:0000256" key="6">
    <source>
        <dbReference type="SAM" id="Phobius"/>
    </source>
</evidence>
<keyword evidence="3 6" id="KW-0812">Transmembrane</keyword>
<dbReference type="GO" id="GO:0005886">
    <property type="term" value="C:plasma membrane"/>
    <property type="evidence" value="ECO:0007669"/>
    <property type="project" value="UniProtKB-SubCell"/>
</dbReference>
<gene>
    <name evidence="7" type="ORF">HP438_02275</name>
</gene>
<evidence type="ECO:0000256" key="4">
    <source>
        <dbReference type="ARBA" id="ARBA00022989"/>
    </source>
</evidence>
<feature type="transmembrane region" description="Helical" evidence="6">
    <location>
        <begin position="356"/>
        <end position="376"/>
    </location>
</feature>
<comment type="subcellular location">
    <subcellularLocation>
        <location evidence="1">Cell inner membrane</location>
        <topology evidence="1">Multi-pass membrane protein</topology>
    </subcellularLocation>
</comment>
<feature type="transmembrane region" description="Helical" evidence="6">
    <location>
        <begin position="84"/>
        <end position="105"/>
    </location>
</feature>
<evidence type="ECO:0000256" key="5">
    <source>
        <dbReference type="ARBA" id="ARBA00023136"/>
    </source>
</evidence>
<dbReference type="EMBL" id="JABMCH010000048">
    <property type="protein sequence ID" value="NUU45804.1"/>
    <property type="molecule type" value="Genomic_DNA"/>
</dbReference>
<sequence length="415" mass="42689">MSHPMPSGAAHEQIAARLFRLSLGVFFIGGFVASSVSLLVPRVRLAWGLNYAEAGAIQFASFSSYLVFAVPVAAFVARRGYMRASAVGLAVMAIGCALLIAGLGSRQYPGVLMSLTCIATGATFLQIAGNNVMTVVGDPRRAAVRMNLLQGFNSLGTVVGPLVGATTLISTAPGEQTGSNLSALSFGFAAVVLAALASAFLRNRNLLSRLGPDAGASLSGGWRSALHDRRLQGGAVAIFAYVGAEVTIGALLTDFLMTPHAGAWQPVIAARSVALYWGGAMIGRFAGAAMLRHISPARLLACAAASATGLVLIAMMGHGLLAAGALLSIGLFNSIMYPTIYVIALPPQADRAPVGGMVLCVAVVGGAIIPLLTGLLADRLGLIPALLLPGLCYLPVLAFALRRHEQKELALTISS</sequence>
<dbReference type="Gene3D" id="1.20.1250.20">
    <property type="entry name" value="MFS general substrate transporter like domains"/>
    <property type="match status" value="2"/>
</dbReference>
<dbReference type="InterPro" id="IPR050375">
    <property type="entry name" value="MFS_TsgA-like"/>
</dbReference>
<evidence type="ECO:0000313" key="7">
    <source>
        <dbReference type="EMBL" id="NUU45804.1"/>
    </source>
</evidence>
<dbReference type="PANTHER" id="PTHR43702:SF3">
    <property type="entry name" value="PROTEIN TSGA"/>
    <property type="match status" value="1"/>
</dbReference>
<feature type="transmembrane region" description="Helical" evidence="6">
    <location>
        <begin position="382"/>
        <end position="401"/>
    </location>
</feature>
<feature type="transmembrane region" description="Helical" evidence="6">
    <location>
        <begin position="299"/>
        <end position="317"/>
    </location>
</feature>
<dbReference type="AlphaFoldDB" id="A0A7Y6B1P7"/>
<evidence type="ECO:0000313" key="8">
    <source>
        <dbReference type="Proteomes" id="UP000536441"/>
    </source>
</evidence>
<evidence type="ECO:0000256" key="1">
    <source>
        <dbReference type="ARBA" id="ARBA00004429"/>
    </source>
</evidence>
<reference evidence="7 8" key="1">
    <citation type="submission" date="2020-05" db="EMBL/GenBank/DDBJ databases">
        <title>Genome Sequencing of Type Strains.</title>
        <authorList>
            <person name="Lemaire J.F."/>
            <person name="Inderbitzin P."/>
            <person name="Gregorio O.A."/>
            <person name="Collins S.B."/>
            <person name="Wespe N."/>
            <person name="Knight-Connoni V."/>
        </authorList>
    </citation>
    <scope>NUCLEOTIDE SEQUENCE [LARGE SCALE GENOMIC DNA]</scope>
    <source>
        <strain evidence="7 8">DSM 100049</strain>
    </source>
</reference>
<feature type="transmembrane region" description="Helical" evidence="6">
    <location>
        <begin position="55"/>
        <end position="77"/>
    </location>
</feature>
<feature type="transmembrane region" description="Helical" evidence="6">
    <location>
        <begin position="268"/>
        <end position="287"/>
    </location>
</feature>
<protein>
    <submittedName>
        <fullName evidence="7">MFS transporter</fullName>
    </submittedName>
</protein>
<organism evidence="7 8">
    <name type="scientific">Sphingomonas zeae</name>
    <dbReference type="NCBI Taxonomy" id="1646122"/>
    <lineage>
        <taxon>Bacteria</taxon>
        <taxon>Pseudomonadati</taxon>
        <taxon>Pseudomonadota</taxon>
        <taxon>Alphaproteobacteria</taxon>
        <taxon>Sphingomonadales</taxon>
        <taxon>Sphingomonadaceae</taxon>
        <taxon>Sphingomonas</taxon>
    </lineage>
</organism>
<evidence type="ECO:0000256" key="3">
    <source>
        <dbReference type="ARBA" id="ARBA00022692"/>
    </source>
</evidence>
<keyword evidence="5 6" id="KW-0472">Membrane</keyword>
<feature type="transmembrane region" description="Helical" evidence="6">
    <location>
        <begin position="148"/>
        <end position="169"/>
    </location>
</feature>
<keyword evidence="8" id="KW-1185">Reference proteome</keyword>
<dbReference type="SUPFAM" id="SSF103473">
    <property type="entry name" value="MFS general substrate transporter"/>
    <property type="match status" value="1"/>
</dbReference>
<dbReference type="Pfam" id="PF07690">
    <property type="entry name" value="MFS_1"/>
    <property type="match status" value="1"/>
</dbReference>
<keyword evidence="4 6" id="KW-1133">Transmembrane helix</keyword>
<feature type="transmembrane region" description="Helical" evidence="6">
    <location>
        <begin position="111"/>
        <end position="136"/>
    </location>
</feature>
<comment type="caution">
    <text evidence="7">The sequence shown here is derived from an EMBL/GenBank/DDBJ whole genome shotgun (WGS) entry which is preliminary data.</text>
</comment>
<dbReference type="Proteomes" id="UP000536441">
    <property type="component" value="Unassembled WGS sequence"/>
</dbReference>
<evidence type="ECO:0000256" key="2">
    <source>
        <dbReference type="ARBA" id="ARBA00022475"/>
    </source>
</evidence>
<feature type="transmembrane region" description="Helical" evidence="6">
    <location>
        <begin position="21"/>
        <end position="43"/>
    </location>
</feature>
<dbReference type="InterPro" id="IPR036259">
    <property type="entry name" value="MFS_trans_sf"/>
</dbReference>
<dbReference type="RefSeq" id="WP_175310592.1">
    <property type="nucleotide sequence ID" value="NZ_CBCRYR010000016.1"/>
</dbReference>
<proteinExistence type="predicted"/>
<name>A0A7Y6B1P7_9SPHN</name>
<accession>A0A7Y6B1P7</accession>
<feature type="transmembrane region" description="Helical" evidence="6">
    <location>
        <begin position="233"/>
        <end position="256"/>
    </location>
</feature>